<reference evidence="8 9" key="1">
    <citation type="submission" date="2024-05" db="EMBL/GenBank/DDBJ databases">
        <title>Long read based assembly of the Candida bracarensis genome reveals expanded adhesin content.</title>
        <authorList>
            <person name="Marcet-Houben M."/>
            <person name="Ksiezopolska E."/>
            <person name="Gabaldon T."/>
        </authorList>
    </citation>
    <scope>NUCLEOTIDE SEQUENCE [LARGE SCALE GENOMIC DNA]</scope>
    <source>
        <strain evidence="8 9">CBM6</strain>
    </source>
</reference>
<dbReference type="Pfam" id="PF08672">
    <property type="entry name" value="ANAPC2"/>
    <property type="match status" value="1"/>
</dbReference>
<dbReference type="SUPFAM" id="SSF75632">
    <property type="entry name" value="Cullin homology domain"/>
    <property type="match status" value="1"/>
</dbReference>
<protein>
    <recommendedName>
        <fullName evidence="1">Anaphase-promoting complex subunit 2</fullName>
    </recommendedName>
</protein>
<dbReference type="InterPro" id="IPR057975">
    <property type="entry name" value="TPR_ANAPC2"/>
</dbReference>
<dbReference type="PROSITE" id="PS50069">
    <property type="entry name" value="CULLIN_2"/>
    <property type="match status" value="1"/>
</dbReference>
<keyword evidence="2" id="KW-0132">Cell division</keyword>
<evidence type="ECO:0000256" key="3">
    <source>
        <dbReference type="ARBA" id="ARBA00022776"/>
    </source>
</evidence>
<name>A0ABR4NS60_9SACH</name>
<evidence type="ECO:0000256" key="2">
    <source>
        <dbReference type="ARBA" id="ARBA00022618"/>
    </source>
</evidence>
<dbReference type="Pfam" id="PF25773">
    <property type="entry name" value="TPR_ANAPC2"/>
    <property type="match status" value="1"/>
</dbReference>
<comment type="similarity">
    <text evidence="6">Belongs to the cullin family.</text>
</comment>
<dbReference type="Gene3D" id="3.30.230.130">
    <property type="entry name" value="Cullin, Chain C, Domain 2"/>
    <property type="match status" value="1"/>
</dbReference>
<organism evidence="8 9">
    <name type="scientific">Nakaseomyces bracarensis</name>
    <dbReference type="NCBI Taxonomy" id="273131"/>
    <lineage>
        <taxon>Eukaryota</taxon>
        <taxon>Fungi</taxon>
        <taxon>Dikarya</taxon>
        <taxon>Ascomycota</taxon>
        <taxon>Saccharomycotina</taxon>
        <taxon>Saccharomycetes</taxon>
        <taxon>Saccharomycetales</taxon>
        <taxon>Saccharomycetaceae</taxon>
        <taxon>Nakaseomyces</taxon>
    </lineage>
</organism>
<dbReference type="InterPro" id="IPR036388">
    <property type="entry name" value="WH-like_DNA-bd_sf"/>
</dbReference>
<sequence>MAVHQHRKNELLREVIVLGTSENTGKVSTTQEWVTLLSWLDPADSKNKEDKPPSLLIKNLIEKLIQDTENPQLLEKLREFYLWQCRVYFYQQYGKLSTFNDLKRIEKHILFPLRYVPIFDTMELVFKEMKSFGAFVFKRNEQFMKKLIVKLRDLLMEDDFDMAKIIVTWFEECEVSTTDLVLGTMLEKIDKYSTEHFTAQWEHRYLIIETFNSFIAQYWSNLSELLLCEQDNHSITTTIYSYFRKRFILIRTQEIFDICISSPQQVKPTLLEMRRELTKVNDFNAVVVELLSKFNKRVINPSVTTLDALILYVRTIKTFCILDPSGRYLQTMSSYIKPYFRQRKDMVHYLLYALLGLENDEISDINKSKLDSKKIKMLTEELRDTEVMYCENEEDDMVDPLIGNMSRNNDTLIIEQVIRKYNQWVPDIPSALVTKTPQNDEKIDIFDFLLELFESKEYLVIEFKGILTKKLLNLRRYRLDDKWNKFLKLLRKRFVNKNGDAETEDDIGNINTIDIMLRDIEMSKDISHKLHATRGGTGKIMYPKIISSLYWTNNPIKHSEKFSGLEIDRNLNGIVDECSQLYSDIKVGQKLELQKEHSKVTLQLSFLDGRTVESHATIPQYFILTQFKNSKEGSNFPTSGLSLEELCEQTKLDSGTVAPLLQFWINQDVLYYTDGKYRTLEFLRWKENSKEPTIEMAPTESEFTSSSNTQSQREVTKASLFDRIFPYIKDILFNLGTLRSEKLHNLLKTAIPKELSYDLVTNRQLEDYLDSLVENGTLSSTSNSCYKLP</sequence>
<dbReference type="InterPro" id="IPR044554">
    <property type="entry name" value="ANAPC2"/>
</dbReference>
<dbReference type="InterPro" id="IPR016158">
    <property type="entry name" value="Cullin_homology"/>
</dbReference>
<gene>
    <name evidence="8" type="ORF">RNJ44_00696</name>
</gene>
<keyword evidence="9" id="KW-1185">Reference proteome</keyword>
<proteinExistence type="inferred from homology"/>
<dbReference type="EMBL" id="JBEVYD010000008">
    <property type="protein sequence ID" value="KAL3231057.1"/>
    <property type="molecule type" value="Genomic_DNA"/>
</dbReference>
<evidence type="ECO:0000259" key="7">
    <source>
        <dbReference type="PROSITE" id="PS50069"/>
    </source>
</evidence>
<keyword evidence="3" id="KW-0498">Mitosis</keyword>
<keyword evidence="4" id="KW-0833">Ubl conjugation pathway</keyword>
<evidence type="ECO:0000313" key="9">
    <source>
        <dbReference type="Proteomes" id="UP001623330"/>
    </source>
</evidence>
<dbReference type="SMART" id="SM01013">
    <property type="entry name" value="APC2"/>
    <property type="match status" value="1"/>
</dbReference>
<evidence type="ECO:0000256" key="6">
    <source>
        <dbReference type="PROSITE-ProRule" id="PRU00330"/>
    </source>
</evidence>
<dbReference type="InterPro" id="IPR036390">
    <property type="entry name" value="WH_DNA-bd_sf"/>
</dbReference>
<dbReference type="PANTHER" id="PTHR45957">
    <property type="entry name" value="ANAPHASE-PROMOTING COMPLEX SUBUNIT 2"/>
    <property type="match status" value="1"/>
</dbReference>
<dbReference type="PANTHER" id="PTHR45957:SF1">
    <property type="entry name" value="ANAPHASE-PROMOTING COMPLEX SUBUNIT 2"/>
    <property type="match status" value="1"/>
</dbReference>
<keyword evidence="5" id="KW-0131">Cell cycle</keyword>
<evidence type="ECO:0000313" key="8">
    <source>
        <dbReference type="EMBL" id="KAL3231057.1"/>
    </source>
</evidence>
<dbReference type="SUPFAM" id="SSF46785">
    <property type="entry name" value="Winged helix' DNA-binding domain"/>
    <property type="match status" value="1"/>
</dbReference>
<dbReference type="Proteomes" id="UP001623330">
    <property type="component" value="Unassembled WGS sequence"/>
</dbReference>
<accession>A0ABR4NS60</accession>
<dbReference type="Gene3D" id="1.10.10.10">
    <property type="entry name" value="Winged helix-like DNA-binding domain superfamily/Winged helix DNA-binding domain"/>
    <property type="match status" value="1"/>
</dbReference>
<dbReference type="InterPro" id="IPR036317">
    <property type="entry name" value="Cullin_homology_sf"/>
</dbReference>
<evidence type="ECO:0000256" key="4">
    <source>
        <dbReference type="ARBA" id="ARBA00022786"/>
    </source>
</evidence>
<dbReference type="InterPro" id="IPR014786">
    <property type="entry name" value="ANAPC2_C"/>
</dbReference>
<evidence type="ECO:0000256" key="5">
    <source>
        <dbReference type="ARBA" id="ARBA00023306"/>
    </source>
</evidence>
<evidence type="ECO:0000256" key="1">
    <source>
        <dbReference type="ARBA" id="ARBA00016068"/>
    </source>
</evidence>
<comment type="caution">
    <text evidence="8">The sequence shown here is derived from an EMBL/GenBank/DDBJ whole genome shotgun (WGS) entry which is preliminary data.</text>
</comment>
<feature type="domain" description="Cullin family profile" evidence="7">
    <location>
        <begin position="440"/>
        <end position="665"/>
    </location>
</feature>